<feature type="domain" description="UspA" evidence="2">
    <location>
        <begin position="5"/>
        <end position="151"/>
    </location>
</feature>
<dbReference type="AlphaFoldDB" id="A0A7X0P1C4"/>
<accession>A0A7X0P1C4</accession>
<sequence>MMAINVIVGFDGSPAAAAAIDVGAALFPQARVWITHLWTPPFASESLRRRLWTGAAELNAFIAAIEREGEAEARRLADRGVRLARTAGWNAEPLVRRAYGGEGLYFAQLAQELDADLVLVGSRGLGGAQAVLGSVSDMVVHYTPRPVLVVPHPLLSAEQAALESGPALIGWDGSPGAEAALAATQELFPGRDLTIVCVDGADIPSPSGSLPQSGGITLDRLDVAGGSGTPGRAVAEALSACGRSRDASVLVVGSRGRSAAREILMGSVAMATLHHAHRPVMVVPRPDQERE</sequence>
<dbReference type="PANTHER" id="PTHR46268">
    <property type="entry name" value="STRESS RESPONSE PROTEIN NHAX"/>
    <property type="match status" value="1"/>
</dbReference>
<dbReference type="CDD" id="cd00293">
    <property type="entry name" value="USP-like"/>
    <property type="match status" value="1"/>
</dbReference>
<gene>
    <name evidence="3" type="ORF">HD593_008253</name>
</gene>
<proteinExistence type="inferred from homology"/>
<dbReference type="Pfam" id="PF00582">
    <property type="entry name" value="Usp"/>
    <property type="match status" value="2"/>
</dbReference>
<dbReference type="PANTHER" id="PTHR46268:SF6">
    <property type="entry name" value="UNIVERSAL STRESS PROTEIN UP12"/>
    <property type="match status" value="1"/>
</dbReference>
<evidence type="ECO:0000313" key="3">
    <source>
        <dbReference type="EMBL" id="MBB6553458.1"/>
    </source>
</evidence>
<evidence type="ECO:0000259" key="2">
    <source>
        <dbReference type="Pfam" id="PF00582"/>
    </source>
</evidence>
<comment type="caution">
    <text evidence="3">The sequence shown here is derived from an EMBL/GenBank/DDBJ whole genome shotgun (WGS) entry which is preliminary data.</text>
</comment>
<dbReference type="InterPro" id="IPR006016">
    <property type="entry name" value="UspA"/>
</dbReference>
<organism evidence="3 4">
    <name type="scientific">Nonomuraea rubra</name>
    <dbReference type="NCBI Taxonomy" id="46180"/>
    <lineage>
        <taxon>Bacteria</taxon>
        <taxon>Bacillati</taxon>
        <taxon>Actinomycetota</taxon>
        <taxon>Actinomycetes</taxon>
        <taxon>Streptosporangiales</taxon>
        <taxon>Streptosporangiaceae</taxon>
        <taxon>Nonomuraea</taxon>
    </lineage>
</organism>
<evidence type="ECO:0000313" key="4">
    <source>
        <dbReference type="Proteomes" id="UP000565579"/>
    </source>
</evidence>
<protein>
    <submittedName>
        <fullName evidence="3">Nucleotide-binding universal stress UspA family protein</fullName>
    </submittedName>
</protein>
<reference evidence="3 4" key="1">
    <citation type="submission" date="2020-08" db="EMBL/GenBank/DDBJ databases">
        <title>Sequencing the genomes of 1000 actinobacteria strains.</title>
        <authorList>
            <person name="Klenk H.-P."/>
        </authorList>
    </citation>
    <scope>NUCLEOTIDE SEQUENCE [LARGE SCALE GENOMIC DNA]</scope>
    <source>
        <strain evidence="3 4">DSM 43768</strain>
    </source>
</reference>
<dbReference type="InterPro" id="IPR014729">
    <property type="entry name" value="Rossmann-like_a/b/a_fold"/>
</dbReference>
<comment type="similarity">
    <text evidence="1">Belongs to the universal stress protein A family.</text>
</comment>
<evidence type="ECO:0000256" key="1">
    <source>
        <dbReference type="ARBA" id="ARBA00008791"/>
    </source>
</evidence>
<dbReference type="InterPro" id="IPR006015">
    <property type="entry name" value="Universal_stress_UspA"/>
</dbReference>
<dbReference type="Gene3D" id="3.40.50.12370">
    <property type="match status" value="1"/>
</dbReference>
<feature type="domain" description="UspA" evidence="2">
    <location>
        <begin position="236"/>
        <end position="284"/>
    </location>
</feature>
<dbReference type="RefSeq" id="WP_221525230.1">
    <property type="nucleotide sequence ID" value="NZ_JACHMI010000001.1"/>
</dbReference>
<dbReference type="Gene3D" id="3.40.50.620">
    <property type="entry name" value="HUPs"/>
    <property type="match status" value="1"/>
</dbReference>
<keyword evidence="4" id="KW-1185">Reference proteome</keyword>
<name>A0A7X0P1C4_9ACTN</name>
<dbReference type="EMBL" id="JACHMI010000001">
    <property type="protein sequence ID" value="MBB6553458.1"/>
    <property type="molecule type" value="Genomic_DNA"/>
</dbReference>
<dbReference type="SUPFAM" id="SSF52402">
    <property type="entry name" value="Adenine nucleotide alpha hydrolases-like"/>
    <property type="match status" value="2"/>
</dbReference>
<dbReference type="PRINTS" id="PR01438">
    <property type="entry name" value="UNVRSLSTRESS"/>
</dbReference>
<dbReference type="Proteomes" id="UP000565579">
    <property type="component" value="Unassembled WGS sequence"/>
</dbReference>